<feature type="region of interest" description="Disordered" evidence="1">
    <location>
        <begin position="132"/>
        <end position="168"/>
    </location>
</feature>
<proteinExistence type="predicted"/>
<evidence type="ECO:0000313" key="3">
    <source>
        <dbReference type="Proteomes" id="UP000319557"/>
    </source>
</evidence>
<evidence type="ECO:0000313" key="2">
    <source>
        <dbReference type="EMBL" id="QDS86471.1"/>
    </source>
</evidence>
<dbReference type="AlphaFoldDB" id="A0A517LV23"/>
<evidence type="ECO:0000256" key="1">
    <source>
        <dbReference type="SAM" id="MobiDB-lite"/>
    </source>
</evidence>
<dbReference type="Proteomes" id="UP000319557">
    <property type="component" value="Chromosome"/>
</dbReference>
<sequence length="199" mass="22066">MCRPPGWSLLAGRCLPVAYTTGSSYAGLRPEGILLQGSPPVAYTTCRSRVGTRTRSSPCSPGFRRLTPLEDLVVASGLAKVPARIKGNLDTHPYRAVGKPNSPKWSDAQAKTGQSMSRGTLDAKYLTPSQQSCYTHRTPQQPNLKHHSTRLRHRSPQRRRGREGTHPHCKLCDARPMRLILPLTSFLVLSLPPHYWVLP</sequence>
<dbReference type="KEGG" id="ruv:EC9_06330"/>
<keyword evidence="3" id="KW-1185">Reference proteome</keyword>
<protein>
    <submittedName>
        <fullName evidence="2">Uncharacterized protein</fullName>
    </submittedName>
</protein>
<feature type="compositionally biased region" description="Basic residues" evidence="1">
    <location>
        <begin position="144"/>
        <end position="161"/>
    </location>
</feature>
<organism evidence="2 3">
    <name type="scientific">Rosistilla ulvae</name>
    <dbReference type="NCBI Taxonomy" id="1930277"/>
    <lineage>
        <taxon>Bacteria</taxon>
        <taxon>Pseudomonadati</taxon>
        <taxon>Planctomycetota</taxon>
        <taxon>Planctomycetia</taxon>
        <taxon>Pirellulales</taxon>
        <taxon>Pirellulaceae</taxon>
        <taxon>Rosistilla</taxon>
    </lineage>
</organism>
<feature type="compositionally biased region" description="Polar residues" evidence="1">
    <location>
        <begin position="109"/>
        <end position="118"/>
    </location>
</feature>
<name>A0A517LV23_9BACT</name>
<feature type="region of interest" description="Disordered" evidence="1">
    <location>
        <begin position="92"/>
        <end position="118"/>
    </location>
</feature>
<feature type="compositionally biased region" description="Polar residues" evidence="1">
    <location>
        <begin position="132"/>
        <end position="143"/>
    </location>
</feature>
<gene>
    <name evidence="2" type="ORF">EC9_06330</name>
</gene>
<accession>A0A517LV23</accession>
<reference evidence="2 3" key="1">
    <citation type="submission" date="2019-02" db="EMBL/GenBank/DDBJ databases">
        <title>Deep-cultivation of Planctomycetes and their phenomic and genomic characterization uncovers novel biology.</title>
        <authorList>
            <person name="Wiegand S."/>
            <person name="Jogler M."/>
            <person name="Boedeker C."/>
            <person name="Pinto D."/>
            <person name="Vollmers J."/>
            <person name="Rivas-Marin E."/>
            <person name="Kohn T."/>
            <person name="Peeters S.H."/>
            <person name="Heuer A."/>
            <person name="Rast P."/>
            <person name="Oberbeckmann S."/>
            <person name="Bunk B."/>
            <person name="Jeske O."/>
            <person name="Meyerdierks A."/>
            <person name="Storesund J.E."/>
            <person name="Kallscheuer N."/>
            <person name="Luecker S."/>
            <person name="Lage O.M."/>
            <person name="Pohl T."/>
            <person name="Merkel B.J."/>
            <person name="Hornburger P."/>
            <person name="Mueller R.-W."/>
            <person name="Bruemmer F."/>
            <person name="Labrenz M."/>
            <person name="Spormann A.M."/>
            <person name="Op den Camp H."/>
            <person name="Overmann J."/>
            <person name="Amann R."/>
            <person name="Jetten M.S.M."/>
            <person name="Mascher T."/>
            <person name="Medema M.H."/>
            <person name="Devos D.P."/>
            <person name="Kaster A.-K."/>
            <person name="Ovreas L."/>
            <person name="Rohde M."/>
            <person name="Galperin M.Y."/>
            <person name="Jogler C."/>
        </authorList>
    </citation>
    <scope>NUCLEOTIDE SEQUENCE [LARGE SCALE GENOMIC DNA]</scope>
    <source>
        <strain evidence="2 3">EC9</strain>
    </source>
</reference>
<dbReference type="EMBL" id="CP036261">
    <property type="protein sequence ID" value="QDS86471.1"/>
    <property type="molecule type" value="Genomic_DNA"/>
</dbReference>